<feature type="domain" description="Sialidase" evidence="1">
    <location>
        <begin position="32"/>
        <end position="302"/>
    </location>
</feature>
<dbReference type="Proteomes" id="UP000215509">
    <property type="component" value="Unassembled WGS sequence"/>
</dbReference>
<dbReference type="EMBL" id="NMQW01000002">
    <property type="protein sequence ID" value="OXM87986.1"/>
    <property type="molecule type" value="Genomic_DNA"/>
</dbReference>
<evidence type="ECO:0000313" key="2">
    <source>
        <dbReference type="EMBL" id="OXM87986.1"/>
    </source>
</evidence>
<dbReference type="OrthoDB" id="41724at2"/>
<keyword evidence="3" id="KW-1185">Reference proteome</keyword>
<dbReference type="PANTHER" id="PTHR43752">
    <property type="entry name" value="BNR/ASP-BOX REPEAT FAMILY PROTEIN"/>
    <property type="match status" value="1"/>
</dbReference>
<dbReference type="InterPro" id="IPR036278">
    <property type="entry name" value="Sialidase_sf"/>
</dbReference>
<proteinExistence type="predicted"/>
<comment type="caution">
    <text evidence="2">The sequence shown here is derived from an EMBL/GenBank/DDBJ whole genome shotgun (WGS) entry which is preliminary data.</text>
</comment>
<evidence type="ECO:0000313" key="3">
    <source>
        <dbReference type="Proteomes" id="UP000215509"/>
    </source>
</evidence>
<dbReference type="AlphaFoldDB" id="A0A229UWV0"/>
<dbReference type="InterPro" id="IPR011040">
    <property type="entry name" value="Sialidase"/>
</dbReference>
<dbReference type="CDD" id="cd15482">
    <property type="entry name" value="Sialidase_non-viral"/>
    <property type="match status" value="1"/>
</dbReference>
<gene>
    <name evidence="2" type="ORF">CF651_02505</name>
</gene>
<protein>
    <submittedName>
        <fullName evidence="2">Neuraminidase (Sialidase)</fullName>
    </submittedName>
</protein>
<name>A0A229UWV0_9BACL</name>
<organism evidence="2 3">
    <name type="scientific">Paenibacillus rigui</name>
    <dbReference type="NCBI Taxonomy" id="554312"/>
    <lineage>
        <taxon>Bacteria</taxon>
        <taxon>Bacillati</taxon>
        <taxon>Bacillota</taxon>
        <taxon>Bacilli</taxon>
        <taxon>Bacillales</taxon>
        <taxon>Paenibacillaceae</taxon>
        <taxon>Paenibacillus</taxon>
    </lineage>
</organism>
<dbReference type="RefSeq" id="WP_094013235.1">
    <property type="nucleotide sequence ID" value="NZ_NMQW01000002.1"/>
</dbReference>
<evidence type="ECO:0000259" key="1">
    <source>
        <dbReference type="Pfam" id="PF13088"/>
    </source>
</evidence>
<dbReference type="PANTHER" id="PTHR43752:SF2">
    <property type="entry name" value="BNR_ASP-BOX REPEAT FAMILY PROTEIN"/>
    <property type="match status" value="1"/>
</dbReference>
<sequence>MKGIITAKEFIFEDDRPFLSCHASTLELLPNGEVIAAWFGGTKEKAGDVAIWTARRGSEGWTPPCKVADQERIPHWNPVLFRRQDGILFLYYKIGNDIAEWQTMVMQSGDNGHSWTEPVQLVEGDRGGRGPVKNKPITLHDGTIAAPASLEPAWDAFVDLSTDGGKTWTCSGTVPLDRSHLQGKGIIQPALWESAPGMVHMLTRSMEGAIYRSDSTDGGKTWFEAYPTSLPNNNSGIDLVKLEQGGLALVYNPTRPEEGKKKGPRTPLVVRFSEDNGLTWDHELLLDEGEKQYSYPAVVARGSELFITYTWKRERIAFQKVTVLSGECN</sequence>
<accession>A0A229UWV0</accession>
<dbReference type="SUPFAM" id="SSF50939">
    <property type="entry name" value="Sialidases"/>
    <property type="match status" value="1"/>
</dbReference>
<dbReference type="Pfam" id="PF13088">
    <property type="entry name" value="BNR_2"/>
    <property type="match status" value="1"/>
</dbReference>
<reference evidence="2 3" key="1">
    <citation type="submission" date="2017-07" db="EMBL/GenBank/DDBJ databases">
        <title>Genome sequencing and assembly of Paenibacillus rigui.</title>
        <authorList>
            <person name="Mayilraj S."/>
        </authorList>
    </citation>
    <scope>NUCLEOTIDE SEQUENCE [LARGE SCALE GENOMIC DNA]</scope>
    <source>
        <strain evidence="2 3">JCM 16352</strain>
    </source>
</reference>
<dbReference type="Gene3D" id="2.120.10.10">
    <property type="match status" value="1"/>
</dbReference>